<evidence type="ECO:0000256" key="4">
    <source>
        <dbReference type="ARBA" id="ARBA00022695"/>
    </source>
</evidence>
<dbReference type="GO" id="GO:0009360">
    <property type="term" value="C:DNA polymerase III complex"/>
    <property type="evidence" value="ECO:0007669"/>
    <property type="project" value="InterPro"/>
</dbReference>
<reference evidence="11" key="2">
    <citation type="journal article" date="2021" name="Microbiome">
        <title>Successional dynamics and alternative stable states in a saline activated sludge microbial community over 9 years.</title>
        <authorList>
            <person name="Wang Y."/>
            <person name="Ye J."/>
            <person name="Ju F."/>
            <person name="Liu L."/>
            <person name="Boyd J.A."/>
            <person name="Deng Y."/>
            <person name="Parks D.H."/>
            <person name="Jiang X."/>
            <person name="Yin X."/>
            <person name="Woodcroft B.J."/>
            <person name="Tyson G.W."/>
            <person name="Hugenholtz P."/>
            <person name="Polz M.F."/>
            <person name="Zhang T."/>
        </authorList>
    </citation>
    <scope>NUCLEOTIDE SEQUENCE</scope>
    <source>
        <strain evidence="11">HKST-UBA14</strain>
    </source>
</reference>
<keyword evidence="4 11" id="KW-0548">Nucleotidyltransferase</keyword>
<comment type="caution">
    <text evidence="11">The sequence shown here is derived from an EMBL/GenBank/DDBJ whole genome shotgun (WGS) entry which is preliminary data.</text>
</comment>
<dbReference type="InterPro" id="IPR010372">
    <property type="entry name" value="DNA_pol3_delta_N"/>
</dbReference>
<dbReference type="Proteomes" id="UP000783287">
    <property type="component" value="Unassembled WGS sequence"/>
</dbReference>
<dbReference type="SUPFAM" id="SSF52540">
    <property type="entry name" value="P-loop containing nucleoside triphosphate hydrolases"/>
    <property type="match status" value="1"/>
</dbReference>
<evidence type="ECO:0000256" key="8">
    <source>
        <dbReference type="ARBA" id="ARBA00049244"/>
    </source>
</evidence>
<evidence type="ECO:0000259" key="10">
    <source>
        <dbReference type="Pfam" id="PF21694"/>
    </source>
</evidence>
<dbReference type="SUPFAM" id="SSF48019">
    <property type="entry name" value="post-AAA+ oligomerization domain-like"/>
    <property type="match status" value="1"/>
</dbReference>
<accession>A0A955RIP6</accession>
<dbReference type="GO" id="GO:0003887">
    <property type="term" value="F:DNA-directed DNA polymerase activity"/>
    <property type="evidence" value="ECO:0007669"/>
    <property type="project" value="UniProtKB-KW"/>
</dbReference>
<evidence type="ECO:0000256" key="2">
    <source>
        <dbReference type="ARBA" id="ARBA00017703"/>
    </source>
</evidence>
<protein>
    <recommendedName>
        <fullName evidence="2">DNA polymerase III subunit delta</fullName>
        <ecNumber evidence="1">2.7.7.7</ecNumber>
    </recommendedName>
</protein>
<keyword evidence="6" id="KW-0239">DNA-directed DNA polymerase</keyword>
<dbReference type="Gene3D" id="1.20.272.10">
    <property type="match status" value="1"/>
</dbReference>
<dbReference type="InterPro" id="IPR008921">
    <property type="entry name" value="DNA_pol3_clamp-load_cplx_C"/>
</dbReference>
<evidence type="ECO:0000256" key="6">
    <source>
        <dbReference type="ARBA" id="ARBA00022932"/>
    </source>
</evidence>
<dbReference type="GO" id="GO:0003677">
    <property type="term" value="F:DNA binding"/>
    <property type="evidence" value="ECO:0007669"/>
    <property type="project" value="InterPro"/>
</dbReference>
<evidence type="ECO:0000313" key="12">
    <source>
        <dbReference type="Proteomes" id="UP000783287"/>
    </source>
</evidence>
<feature type="domain" description="DNA polymerase III delta N-terminal" evidence="9">
    <location>
        <begin position="29"/>
        <end position="116"/>
    </location>
</feature>
<keyword evidence="5" id="KW-0235">DNA replication</keyword>
<dbReference type="Gene3D" id="3.40.50.300">
    <property type="entry name" value="P-loop containing nucleotide triphosphate hydrolases"/>
    <property type="match status" value="1"/>
</dbReference>
<feature type="domain" description="DNA polymerase III delta subunit-like C-terminal" evidence="10">
    <location>
        <begin position="191"/>
        <end position="307"/>
    </location>
</feature>
<evidence type="ECO:0000256" key="3">
    <source>
        <dbReference type="ARBA" id="ARBA00022679"/>
    </source>
</evidence>
<reference evidence="11" key="1">
    <citation type="submission" date="2020-04" db="EMBL/GenBank/DDBJ databases">
        <authorList>
            <person name="Zhang T."/>
        </authorList>
    </citation>
    <scope>NUCLEOTIDE SEQUENCE</scope>
    <source>
        <strain evidence="11">HKST-UBA14</strain>
    </source>
</reference>
<gene>
    <name evidence="11" type="primary">holA</name>
    <name evidence="11" type="ORF">KC909_01980</name>
</gene>
<dbReference type="PANTHER" id="PTHR34388:SF1">
    <property type="entry name" value="DNA POLYMERASE III SUBUNIT DELTA"/>
    <property type="match status" value="1"/>
</dbReference>
<dbReference type="EC" id="2.7.7.7" evidence="1"/>
<dbReference type="AlphaFoldDB" id="A0A955RIP6"/>
<evidence type="ECO:0000313" key="11">
    <source>
        <dbReference type="EMBL" id="MCA9383111.1"/>
    </source>
</evidence>
<evidence type="ECO:0000259" key="9">
    <source>
        <dbReference type="Pfam" id="PF06144"/>
    </source>
</evidence>
<dbReference type="InterPro" id="IPR005790">
    <property type="entry name" value="DNA_polIII_delta"/>
</dbReference>
<dbReference type="InterPro" id="IPR048466">
    <property type="entry name" value="DNA_pol3_delta-like_C"/>
</dbReference>
<comment type="catalytic activity">
    <reaction evidence="8">
        <text>DNA(n) + a 2'-deoxyribonucleoside 5'-triphosphate = DNA(n+1) + diphosphate</text>
        <dbReference type="Rhea" id="RHEA:22508"/>
        <dbReference type="Rhea" id="RHEA-COMP:17339"/>
        <dbReference type="Rhea" id="RHEA-COMP:17340"/>
        <dbReference type="ChEBI" id="CHEBI:33019"/>
        <dbReference type="ChEBI" id="CHEBI:61560"/>
        <dbReference type="ChEBI" id="CHEBI:173112"/>
        <dbReference type="EC" id="2.7.7.7"/>
    </reaction>
</comment>
<evidence type="ECO:0000256" key="5">
    <source>
        <dbReference type="ARBA" id="ARBA00022705"/>
    </source>
</evidence>
<dbReference type="GO" id="GO:0006261">
    <property type="term" value="P:DNA-templated DNA replication"/>
    <property type="evidence" value="ECO:0007669"/>
    <property type="project" value="TreeGrafter"/>
</dbReference>
<dbReference type="InterPro" id="IPR027417">
    <property type="entry name" value="P-loop_NTPase"/>
</dbReference>
<evidence type="ECO:0000256" key="7">
    <source>
        <dbReference type="ARBA" id="ARBA00034754"/>
    </source>
</evidence>
<proteinExistence type="inferred from homology"/>
<dbReference type="NCBIfam" id="TIGR01128">
    <property type="entry name" value="holA"/>
    <property type="match status" value="1"/>
</dbReference>
<dbReference type="Pfam" id="PF06144">
    <property type="entry name" value="DNA_pol3_delta"/>
    <property type="match status" value="1"/>
</dbReference>
<evidence type="ECO:0000256" key="1">
    <source>
        <dbReference type="ARBA" id="ARBA00012417"/>
    </source>
</evidence>
<comment type="similarity">
    <text evidence="7">Belongs to the DNA polymerase HolA subunit family.</text>
</comment>
<dbReference type="Gene3D" id="1.10.8.60">
    <property type="match status" value="1"/>
</dbReference>
<keyword evidence="3 11" id="KW-0808">Transferase</keyword>
<dbReference type="EMBL" id="JAGQLK010000028">
    <property type="protein sequence ID" value="MCA9383111.1"/>
    <property type="molecule type" value="Genomic_DNA"/>
</dbReference>
<organism evidence="11 12">
    <name type="scientific">Candidatus Dojkabacteria bacterium</name>
    <dbReference type="NCBI Taxonomy" id="2099670"/>
    <lineage>
        <taxon>Bacteria</taxon>
        <taxon>Candidatus Dojkabacteria</taxon>
    </lineage>
</organism>
<name>A0A955RIP6_9BACT</name>
<dbReference type="PANTHER" id="PTHR34388">
    <property type="entry name" value="DNA POLYMERASE III SUBUNIT DELTA"/>
    <property type="match status" value="1"/>
</dbReference>
<dbReference type="Pfam" id="PF21694">
    <property type="entry name" value="DNA_pol3_delta_C"/>
    <property type="match status" value="1"/>
</dbReference>
<sequence length="308" mass="35415">MLKLIHGDNTYGSYQELNKVLKKNPEYKIIDGSKLDNLDDIFVSVESMTLFASEPSLTIVKRLSKNRKKSLQDQLVEEIKDIKSNDVNLVLWEDKSMDKRSKLYKLLKKNADVSECAELDEPKLIKWVQQEAERFGLSVSSKIAIGIIDRVGVNQFNLTSELEKISLLVLDRDNKLIVEDDLEIVSNSDKEADIWKLMDAISSKNKKQIMILGNEFLRNQAEFPYLISMLTRQLKILMLMKHPQTTSQEISSKLKIHPYTLSRARKHLHLFDLDRIKLLINKLSNLDFAIKEGRIDATLGLNLFLASL</sequence>